<name>G0A2X4_METMM</name>
<proteinExistence type="predicted"/>
<dbReference type="AlphaFoldDB" id="G0A2X4"/>
<feature type="transmembrane region" description="Helical" evidence="5">
    <location>
        <begin position="12"/>
        <end position="29"/>
    </location>
</feature>
<evidence type="ECO:0000256" key="5">
    <source>
        <dbReference type="SAM" id="Phobius"/>
    </source>
</evidence>
<dbReference type="Pfam" id="PF00034">
    <property type="entry name" value="Cytochrom_C"/>
    <property type="match status" value="1"/>
</dbReference>
<evidence type="ECO:0000256" key="3">
    <source>
        <dbReference type="ARBA" id="ARBA00023004"/>
    </source>
</evidence>
<dbReference type="InterPro" id="IPR009056">
    <property type="entry name" value="Cyt_c-like_dom"/>
</dbReference>
<sequence length="573" mass="64716">MADKLLTPGIKRIGLTLILVCLALGGYWLSQHYHQFLAPDAMLGAQIYERGITGNGDALQGITQNDIAFNDAQFNCAQCHRRSGFGSSEGGNYVLPVTGNILFNPRTFDRADLFNKLFKESQGKMFWARMRSAYQRPAYTDASLAAAIRDGVDPSGRKLSSLMPRYRLNDTDMAALIAYLHQLSNHNDPGVDERVIRLATVVGPQVNNEDKDAMLTTIAKFVSWLNLETAGNLAHPNFSPGYRSEFAKAFRLWQHEVWELPADPKQWPAELAKRYQQQPVFAFIGGMAEGDWTPIHDFCESKRIPCLFPFTDLPPTDKDNHYSLYFNQGLTLEAKAIGRFLRHQKTADSRVIVNIHADEARGNQPAQALTKSLEGSKQHTVVDMPFANIEQLRQQWNEVVQQQQTPMNVVIWPGKFATAVAAELPLLAKQAERLLLPAQFMDASQNPFAPDIIGKLYFSYPYELPSAYHPHAFRVRAWMNTQKLPIDNPRLQFNTYYALNLLQFGLEHVVAHFSRDYLLEYIETEAENQLNPGTFPRLSLGPGQRFASKGAYIVQLDSDPNQQFHAVSDWITP</sequence>
<dbReference type="SUPFAM" id="SSF53822">
    <property type="entry name" value="Periplasmic binding protein-like I"/>
    <property type="match status" value="1"/>
</dbReference>
<dbReference type="OrthoDB" id="5558268at2"/>
<dbReference type="InterPro" id="IPR036909">
    <property type="entry name" value="Cyt_c-like_dom_sf"/>
</dbReference>
<dbReference type="PANTHER" id="PTHR47235:SF1">
    <property type="entry name" value="BLR6548 PROTEIN"/>
    <property type="match status" value="1"/>
</dbReference>
<keyword evidence="1 4" id="KW-0349">Heme</keyword>
<dbReference type="eggNOG" id="COG0683">
    <property type="taxonomic scope" value="Bacteria"/>
</dbReference>
<dbReference type="PROSITE" id="PS51007">
    <property type="entry name" value="CYTC"/>
    <property type="match status" value="1"/>
</dbReference>
<dbReference type="KEGG" id="mmt:Metme_4283"/>
<dbReference type="InterPro" id="IPR028082">
    <property type="entry name" value="Peripla_BP_I"/>
</dbReference>
<dbReference type="Proteomes" id="UP000008888">
    <property type="component" value="Chromosome"/>
</dbReference>
<organism evidence="7 8">
    <name type="scientific">Methylomonas methanica (strain DSM 25384 / MC09)</name>
    <dbReference type="NCBI Taxonomy" id="857087"/>
    <lineage>
        <taxon>Bacteria</taxon>
        <taxon>Pseudomonadati</taxon>
        <taxon>Pseudomonadota</taxon>
        <taxon>Gammaproteobacteria</taxon>
        <taxon>Methylococcales</taxon>
        <taxon>Methylococcaceae</taxon>
        <taxon>Methylomonas</taxon>
    </lineage>
</organism>
<dbReference type="eggNOG" id="COG2010">
    <property type="taxonomic scope" value="Bacteria"/>
</dbReference>
<reference evidence="7 8" key="1">
    <citation type="journal article" date="2011" name="J. Bacteriol.">
        <title>Complete Genome Sequence of the Aerobic Marine Methanotroph Methylomonas methanica MC09.</title>
        <authorList>
            <person name="Boden R."/>
            <person name="Cunliffe M."/>
            <person name="Scanlan J."/>
            <person name="Moussard H."/>
            <person name="Kits K.D."/>
            <person name="Klotz M.G."/>
            <person name="Jetten M.S."/>
            <person name="Vuilleumier S."/>
            <person name="Han J."/>
            <person name="Peters L."/>
            <person name="Mikhailova N."/>
            <person name="Teshima H."/>
            <person name="Tapia R."/>
            <person name="Kyrpides N."/>
            <person name="Ivanova N."/>
            <person name="Pagani I."/>
            <person name="Cheng J.F."/>
            <person name="Goodwin L."/>
            <person name="Han C."/>
            <person name="Hauser L."/>
            <person name="Land M.L."/>
            <person name="Lapidus A."/>
            <person name="Lucas S."/>
            <person name="Pitluck S."/>
            <person name="Woyke T."/>
            <person name="Stein L."/>
            <person name="Murrell J.C."/>
        </authorList>
    </citation>
    <scope>NUCLEOTIDE SEQUENCE [LARGE SCALE GENOMIC DNA]</scope>
    <source>
        <strain evidence="7 8">MC09</strain>
    </source>
</reference>
<keyword evidence="3 4" id="KW-0408">Iron</keyword>
<dbReference type="STRING" id="857087.Metme_4283"/>
<evidence type="ECO:0000256" key="4">
    <source>
        <dbReference type="PROSITE-ProRule" id="PRU00433"/>
    </source>
</evidence>
<evidence type="ECO:0000313" key="7">
    <source>
        <dbReference type="EMBL" id="AEG02633.1"/>
    </source>
</evidence>
<dbReference type="HOGENOM" id="CLU_483802_0_0_6"/>
<evidence type="ECO:0000256" key="1">
    <source>
        <dbReference type="ARBA" id="ARBA00022617"/>
    </source>
</evidence>
<protein>
    <recommendedName>
        <fullName evidence="6">Cytochrome c domain-containing protein</fullName>
    </recommendedName>
</protein>
<dbReference type="Gene3D" id="3.40.50.2300">
    <property type="match status" value="2"/>
</dbReference>
<evidence type="ECO:0000259" key="6">
    <source>
        <dbReference type="PROSITE" id="PS51007"/>
    </source>
</evidence>
<dbReference type="RefSeq" id="WP_013820848.1">
    <property type="nucleotide sequence ID" value="NC_015572.1"/>
</dbReference>
<dbReference type="GO" id="GO:0009055">
    <property type="term" value="F:electron transfer activity"/>
    <property type="evidence" value="ECO:0007669"/>
    <property type="project" value="InterPro"/>
</dbReference>
<keyword evidence="8" id="KW-1185">Reference proteome</keyword>
<keyword evidence="5" id="KW-0812">Transmembrane</keyword>
<dbReference type="EMBL" id="CP002738">
    <property type="protein sequence ID" value="AEG02633.1"/>
    <property type="molecule type" value="Genomic_DNA"/>
</dbReference>
<reference evidence="8" key="3">
    <citation type="submission" date="2011-05" db="EMBL/GenBank/DDBJ databases">
        <title>Complete sequence of Methylomonas methanica MC09.</title>
        <authorList>
            <consortium name="US DOE Joint Genome Institute"/>
            <person name="Lucas S."/>
            <person name="Han J."/>
            <person name="Lapidus A."/>
            <person name="Cheng J.-F."/>
            <person name="Goodwin L."/>
            <person name="Pitluck S."/>
            <person name="Peters L."/>
            <person name="Mikhailova N."/>
            <person name="Teshima H."/>
            <person name="Han C."/>
            <person name="Tapia R."/>
            <person name="Land M."/>
            <person name="Hauser L."/>
            <person name="Kyrpides N."/>
            <person name="Ivanova N."/>
            <person name="Pagani I."/>
            <person name="Stein L."/>
            <person name="Woyke T."/>
        </authorList>
    </citation>
    <scope>NUCLEOTIDE SEQUENCE [LARGE SCALE GENOMIC DNA]</scope>
    <source>
        <strain evidence="8">MC09</strain>
    </source>
</reference>
<feature type="domain" description="Cytochrome c" evidence="6">
    <location>
        <begin position="39"/>
        <end position="184"/>
    </location>
</feature>
<dbReference type="SUPFAM" id="SSF46626">
    <property type="entry name" value="Cytochrome c"/>
    <property type="match status" value="1"/>
</dbReference>
<evidence type="ECO:0000313" key="8">
    <source>
        <dbReference type="Proteomes" id="UP000008888"/>
    </source>
</evidence>
<keyword evidence="2 4" id="KW-0479">Metal-binding</keyword>
<dbReference type="Gene3D" id="1.10.760.10">
    <property type="entry name" value="Cytochrome c-like domain"/>
    <property type="match status" value="1"/>
</dbReference>
<evidence type="ECO:0000256" key="2">
    <source>
        <dbReference type="ARBA" id="ARBA00022723"/>
    </source>
</evidence>
<gene>
    <name evidence="7" type="ordered locus">Metme_4283</name>
</gene>
<dbReference type="PANTHER" id="PTHR47235">
    <property type="entry name" value="BLR6548 PROTEIN"/>
    <property type="match status" value="1"/>
</dbReference>
<keyword evidence="5" id="KW-1133">Transmembrane helix</keyword>
<accession>G0A2X4</accession>
<keyword evidence="5" id="KW-0472">Membrane</keyword>
<dbReference type="GO" id="GO:0046872">
    <property type="term" value="F:metal ion binding"/>
    <property type="evidence" value="ECO:0007669"/>
    <property type="project" value="UniProtKB-KW"/>
</dbReference>
<reference key="2">
    <citation type="submission" date="2011-05" db="EMBL/GenBank/DDBJ databases">
        <title>Complete genome sequence of the aerobic marine methanotroph Methylomonas methanica MC09.</title>
        <authorList>
            <person name="Boden R."/>
            <person name="Cunliffe M."/>
            <person name="Scanlan J."/>
            <person name="Moussard H."/>
            <person name="Kits K.D."/>
            <person name="Klotz M."/>
            <person name="Jetten M."/>
            <person name="Vuilleumier S."/>
            <person name="Han J."/>
            <person name="Peters L."/>
            <person name="Mikhailova N."/>
            <person name="Teshima H."/>
            <person name="Tapia R."/>
            <person name="Kyrpides N."/>
            <person name="Ivanova N."/>
            <person name="Pagani I."/>
            <person name="Cheng J.-F."/>
            <person name="Goodwin L."/>
            <person name="Han C."/>
            <person name="Hauser L."/>
            <person name="Land M."/>
            <person name="Lapidus A."/>
            <person name="Lucas S."/>
            <person name="Pitluck S."/>
            <person name="Woyke T."/>
            <person name="Stein L.Y."/>
            <person name="Murrell C."/>
        </authorList>
    </citation>
    <scope>NUCLEOTIDE SEQUENCE</scope>
    <source>
        <strain>MC09</strain>
    </source>
</reference>
<dbReference type="GO" id="GO:0020037">
    <property type="term" value="F:heme binding"/>
    <property type="evidence" value="ECO:0007669"/>
    <property type="project" value="InterPro"/>
</dbReference>